<dbReference type="OrthoDB" id="65445at2759"/>
<protein>
    <submittedName>
        <fullName evidence="2">Pathogen-related protein</fullName>
    </submittedName>
</protein>
<dbReference type="InterPro" id="IPR032710">
    <property type="entry name" value="NTF2-like_dom_sf"/>
</dbReference>
<dbReference type="PANTHER" id="PTHR31723">
    <property type="entry name" value="PATHOGENESIS-RELATED FAMILY PROTEIN"/>
    <property type="match status" value="1"/>
</dbReference>
<keyword evidence="3" id="KW-1185">Reference proteome</keyword>
<feature type="region of interest" description="Disordered" evidence="1">
    <location>
        <begin position="1"/>
        <end position="24"/>
    </location>
</feature>
<organism evidence="2 3">
    <name type="scientific">Cytospora mali</name>
    <name type="common">Apple Valsa canker fungus</name>
    <name type="synonym">Valsa mali</name>
    <dbReference type="NCBI Taxonomy" id="578113"/>
    <lineage>
        <taxon>Eukaryota</taxon>
        <taxon>Fungi</taxon>
        <taxon>Dikarya</taxon>
        <taxon>Ascomycota</taxon>
        <taxon>Pezizomycotina</taxon>
        <taxon>Sordariomycetes</taxon>
        <taxon>Sordariomycetidae</taxon>
        <taxon>Diaporthales</taxon>
        <taxon>Cytosporaceae</taxon>
        <taxon>Cytospora</taxon>
    </lineage>
</organism>
<dbReference type="Gene3D" id="3.10.450.50">
    <property type="match status" value="1"/>
</dbReference>
<evidence type="ECO:0000256" key="1">
    <source>
        <dbReference type="SAM" id="MobiDB-lite"/>
    </source>
</evidence>
<gene>
    <name evidence="2" type="ORF">VP1G_06152</name>
</gene>
<dbReference type="PANTHER" id="PTHR31723:SF10">
    <property type="entry name" value="PATHOGEN-RELATED PROTEIN"/>
    <property type="match status" value="1"/>
</dbReference>
<sequence length="303" mass="34618">MGQILGKPDVGDKAQESEKAPAYPDYMLDPDAVAKDKVTWRHGGPPDYTVTRQMWAKERRSNHKADSLETLVENLVKNWEVEASHKMDVSEWRTVDPEKYTFAINGGPPQDAQHMLKVYVNTLLPFTNSACATFRIRDGLLASTDFYFFSDSDIIADDKRDISGTYSAVIAANKYYSPQHFDFDESHKAFRNMMPNFAWEVLEVYSGPPTVAFKWRHWGWMKGDYVGKNEEGLTVTMKSHGAVLDIQGVTVAKLNDKLQVSSLETWFDPMDMFNQMRPTKETMTTTHMECPLGYKANLQKMEE</sequence>
<accession>A0A194V4M1</accession>
<dbReference type="InterPro" id="IPR053218">
    <property type="entry name" value="Pathogen-related_defense"/>
</dbReference>
<dbReference type="EMBL" id="KN714720">
    <property type="protein sequence ID" value="KUI58833.1"/>
    <property type="molecule type" value="Genomic_DNA"/>
</dbReference>
<dbReference type="SUPFAM" id="SSF54427">
    <property type="entry name" value="NTF2-like"/>
    <property type="match status" value="1"/>
</dbReference>
<proteinExistence type="predicted"/>
<evidence type="ECO:0000313" key="2">
    <source>
        <dbReference type="EMBL" id="KUI58833.1"/>
    </source>
</evidence>
<dbReference type="AlphaFoldDB" id="A0A194V4M1"/>
<evidence type="ECO:0000313" key="3">
    <source>
        <dbReference type="Proteomes" id="UP000078576"/>
    </source>
</evidence>
<dbReference type="Proteomes" id="UP000078576">
    <property type="component" value="Unassembled WGS sequence"/>
</dbReference>
<name>A0A194V4M1_CYTMA</name>
<reference evidence="3" key="1">
    <citation type="submission" date="2014-12" db="EMBL/GenBank/DDBJ databases">
        <title>Genome Sequence of Valsa Canker Pathogens Uncovers a Specific Adaption of Colonization on Woody Bark.</title>
        <authorList>
            <person name="Yin Z."/>
            <person name="Liu H."/>
            <person name="Gao X."/>
            <person name="Li Z."/>
            <person name="Song N."/>
            <person name="Ke X."/>
            <person name="Dai Q."/>
            <person name="Wu Y."/>
            <person name="Sun Y."/>
            <person name="Xu J.-R."/>
            <person name="Kang Z.K."/>
            <person name="Wang L."/>
            <person name="Huang L."/>
        </authorList>
    </citation>
    <scope>NUCLEOTIDE SEQUENCE [LARGE SCALE GENOMIC DNA]</scope>
    <source>
        <strain evidence="3">SXYL134</strain>
    </source>
</reference>
<feature type="compositionally biased region" description="Basic and acidic residues" evidence="1">
    <location>
        <begin position="9"/>
        <end position="19"/>
    </location>
</feature>